<accession>A0A1J3JZJ9</accession>
<dbReference type="AlphaFoldDB" id="A0A1J3JZJ9"/>
<dbReference type="EMBL" id="GEVM01008257">
    <property type="protein sequence ID" value="JAU97681.1"/>
    <property type="molecule type" value="Transcribed_RNA"/>
</dbReference>
<dbReference type="PANTHER" id="PTHR31060">
    <property type="entry name" value="OSJNBA0011J08.25 PROTEIN-RELATED"/>
    <property type="match status" value="1"/>
</dbReference>
<reference evidence="2" key="1">
    <citation type="submission" date="2016-07" db="EMBL/GenBank/DDBJ databases">
        <title>De novo transcriptome assembly of four accessions of the metal hyperaccumulator plant Noccaea caerulescens.</title>
        <authorList>
            <person name="Blande D."/>
            <person name="Halimaa P."/>
            <person name="Tervahauta A.I."/>
            <person name="Aarts M.G."/>
            <person name="Karenlampi S.O."/>
        </authorList>
    </citation>
    <scope>NUCLEOTIDE SEQUENCE</scope>
</reference>
<dbReference type="GO" id="GO:0016567">
    <property type="term" value="P:protein ubiquitination"/>
    <property type="evidence" value="ECO:0007669"/>
    <property type="project" value="UniProtKB-UniPathway"/>
</dbReference>
<proteinExistence type="predicted"/>
<protein>
    <submittedName>
        <fullName evidence="2">BTB/POZ domain-containing protein</fullName>
    </submittedName>
</protein>
<organism evidence="2">
    <name type="scientific">Noccaea caerulescens</name>
    <name type="common">Alpine penny-cress</name>
    <name type="synonym">Thlaspi caerulescens</name>
    <dbReference type="NCBI Taxonomy" id="107243"/>
    <lineage>
        <taxon>Eukaryota</taxon>
        <taxon>Viridiplantae</taxon>
        <taxon>Streptophyta</taxon>
        <taxon>Embryophyta</taxon>
        <taxon>Tracheophyta</taxon>
        <taxon>Spermatophyta</taxon>
        <taxon>Magnoliopsida</taxon>
        <taxon>eudicotyledons</taxon>
        <taxon>Gunneridae</taxon>
        <taxon>Pentapetalae</taxon>
        <taxon>rosids</taxon>
        <taxon>malvids</taxon>
        <taxon>Brassicales</taxon>
        <taxon>Brassicaceae</taxon>
        <taxon>Coluteocarpeae</taxon>
        <taxon>Noccaea</taxon>
    </lineage>
</organism>
<dbReference type="InterPro" id="IPR038920">
    <property type="entry name" value="At3g05675-like"/>
</dbReference>
<dbReference type="EMBL" id="GEVI01019299">
    <property type="protein sequence ID" value="JAU13021.1"/>
    <property type="molecule type" value="Transcribed_RNA"/>
</dbReference>
<evidence type="ECO:0000313" key="2">
    <source>
        <dbReference type="EMBL" id="JAU97681.1"/>
    </source>
</evidence>
<dbReference type="PANTHER" id="PTHR31060:SF32">
    <property type="entry name" value="BTB_POZ DOMAIN PLANT PROTEIN"/>
    <property type="match status" value="1"/>
</dbReference>
<dbReference type="UniPathway" id="UPA00143"/>
<sequence>MVLSEKSKFFTEKMKSRRENGVSQPHIVECDDVETYVETVVLMYCDDLKNKLIGENVVKVLALLKVSSAITFEEEIKSCLEYLEAIPWSEEEEQTWSTSTKDF</sequence>
<evidence type="ECO:0000313" key="1">
    <source>
        <dbReference type="EMBL" id="JAU13021.1"/>
    </source>
</evidence>
<name>A0A1J3JZJ9_NOCCA</name>
<gene>
    <name evidence="1" type="ORF">GA_TR15852_c6_g1_i1_g.49041</name>
    <name evidence="2" type="ORF">MP_TR25291_c2_g1_i1_g.73871</name>
</gene>